<reference evidence="1 2" key="1">
    <citation type="journal article" date="2024" name="Ann. Entomol. Soc. Am.">
        <title>Genomic analyses of the southern and eastern yellowjacket wasps (Hymenoptera: Vespidae) reveal evolutionary signatures of social life.</title>
        <authorList>
            <person name="Catto M.A."/>
            <person name="Caine P.B."/>
            <person name="Orr S.E."/>
            <person name="Hunt B.G."/>
            <person name="Goodisman M.A.D."/>
        </authorList>
    </citation>
    <scope>NUCLEOTIDE SEQUENCE [LARGE SCALE GENOMIC DNA]</scope>
    <source>
        <strain evidence="1">232</strain>
        <tissue evidence="1">Head and thorax</tissue>
    </source>
</reference>
<evidence type="ECO:0000313" key="2">
    <source>
        <dbReference type="Proteomes" id="UP001607303"/>
    </source>
</evidence>
<gene>
    <name evidence="1" type="ORF">V1477_012919</name>
</gene>
<dbReference type="EMBL" id="JAYRBN010000066">
    <property type="protein sequence ID" value="KAL2736410.1"/>
    <property type="molecule type" value="Genomic_DNA"/>
</dbReference>
<dbReference type="Proteomes" id="UP001607303">
    <property type="component" value="Unassembled WGS sequence"/>
</dbReference>
<comment type="caution">
    <text evidence="1">The sequence shown here is derived from an EMBL/GenBank/DDBJ whole genome shotgun (WGS) entry which is preliminary data.</text>
</comment>
<evidence type="ECO:0000313" key="1">
    <source>
        <dbReference type="EMBL" id="KAL2736410.1"/>
    </source>
</evidence>
<keyword evidence="2" id="KW-1185">Reference proteome</keyword>
<proteinExistence type="predicted"/>
<sequence length="94" mass="10731">MAQFFWGFVIKLYIVTKKNKEPELVSPGCSQAINKKTPMIDTSDAMLNKINPLPSTPLDSSSDKNFSDFEEKFEESFQEEDNAEYIGEVLCEQK</sequence>
<accession>A0ABD2BUN5</accession>
<organism evidence="1 2">
    <name type="scientific">Vespula maculifrons</name>
    <name type="common">Eastern yellow jacket</name>
    <name type="synonym">Wasp</name>
    <dbReference type="NCBI Taxonomy" id="7453"/>
    <lineage>
        <taxon>Eukaryota</taxon>
        <taxon>Metazoa</taxon>
        <taxon>Ecdysozoa</taxon>
        <taxon>Arthropoda</taxon>
        <taxon>Hexapoda</taxon>
        <taxon>Insecta</taxon>
        <taxon>Pterygota</taxon>
        <taxon>Neoptera</taxon>
        <taxon>Endopterygota</taxon>
        <taxon>Hymenoptera</taxon>
        <taxon>Apocrita</taxon>
        <taxon>Aculeata</taxon>
        <taxon>Vespoidea</taxon>
        <taxon>Vespidae</taxon>
        <taxon>Vespinae</taxon>
        <taxon>Vespula</taxon>
    </lineage>
</organism>
<dbReference type="AlphaFoldDB" id="A0ABD2BUN5"/>
<protein>
    <submittedName>
        <fullName evidence="1">Uncharacterized protein</fullName>
    </submittedName>
</protein>
<name>A0ABD2BUN5_VESMC</name>